<evidence type="ECO:0000313" key="1">
    <source>
        <dbReference type="EMBL" id="MQP11639.1"/>
    </source>
</evidence>
<reference evidence="1 2" key="1">
    <citation type="submission" date="2019-09" db="EMBL/GenBank/DDBJ databases">
        <title>Distinct polysaccharide growth profiles of human intestinal Prevotella copri isolates.</title>
        <authorList>
            <person name="Fehlner-Peach H."/>
            <person name="Magnabosco C."/>
            <person name="Raghavan V."/>
            <person name="Scher J.U."/>
            <person name="Tett A."/>
            <person name="Cox L.M."/>
            <person name="Gottsegen C."/>
            <person name="Watters A."/>
            <person name="Wiltshire- Gordon J.D."/>
            <person name="Segata N."/>
            <person name="Bonneau R."/>
            <person name="Littman D.R."/>
        </authorList>
    </citation>
    <scope>NUCLEOTIDE SEQUENCE [LARGE SCALE GENOMIC DNA]</scope>
    <source>
        <strain evidence="2">iAQ1173</strain>
    </source>
</reference>
<dbReference type="EMBL" id="VZAD01000056">
    <property type="protein sequence ID" value="MQP11639.1"/>
    <property type="molecule type" value="Genomic_DNA"/>
</dbReference>
<sequence length="163" mass="18494">MEFVVDAPQIKEKIEQDLTENPPFGGAKKYQILIRKVSSALAATYTLNVQDTKNETSFYSYRMILVDNAEWKENYKLFSVGSGISGSWYKWDIVPIATGDGKAIATYDVFIKQDVPASLVGSKMYFCEDLTEKYRQKFPQDDIHAVVRRLVLSYVKGGDVVKD</sequence>
<accession>A0A6A7WAW7</accession>
<dbReference type="RefSeq" id="WP_158463344.1">
    <property type="nucleotide sequence ID" value="NZ_VZAD01000056.1"/>
</dbReference>
<organism evidence="1 2">
    <name type="scientific">Segatella copri</name>
    <dbReference type="NCBI Taxonomy" id="165179"/>
    <lineage>
        <taxon>Bacteria</taxon>
        <taxon>Pseudomonadati</taxon>
        <taxon>Bacteroidota</taxon>
        <taxon>Bacteroidia</taxon>
        <taxon>Bacteroidales</taxon>
        <taxon>Prevotellaceae</taxon>
        <taxon>Segatella</taxon>
    </lineage>
</organism>
<keyword evidence="2" id="KW-1185">Reference proteome</keyword>
<dbReference type="OrthoDB" id="1086595at2"/>
<proteinExistence type="predicted"/>
<dbReference type="AlphaFoldDB" id="A0A6A7WAW7"/>
<evidence type="ECO:0000313" key="2">
    <source>
        <dbReference type="Proteomes" id="UP000384372"/>
    </source>
</evidence>
<gene>
    <name evidence="1" type="ORF">F7D20_06620</name>
</gene>
<comment type="caution">
    <text evidence="1">The sequence shown here is derived from an EMBL/GenBank/DDBJ whole genome shotgun (WGS) entry which is preliminary data.</text>
</comment>
<name>A0A6A7WAW7_9BACT</name>
<protein>
    <submittedName>
        <fullName evidence="1">Uncharacterized protein</fullName>
    </submittedName>
</protein>
<dbReference type="Proteomes" id="UP000384372">
    <property type="component" value="Unassembled WGS sequence"/>
</dbReference>